<feature type="region of interest" description="Disordered" evidence="1">
    <location>
        <begin position="1"/>
        <end position="20"/>
    </location>
</feature>
<keyword evidence="3" id="KW-1185">Reference proteome</keyword>
<dbReference type="Proteomes" id="UP000319383">
    <property type="component" value="Chromosome"/>
</dbReference>
<dbReference type="EMBL" id="CP036276">
    <property type="protein sequence ID" value="QDU46420.1"/>
    <property type="molecule type" value="Genomic_DNA"/>
</dbReference>
<name>A0A517ZVB0_9PLAN</name>
<accession>A0A517ZVB0</accession>
<evidence type="ECO:0000313" key="2">
    <source>
        <dbReference type="EMBL" id="QDU46420.1"/>
    </source>
</evidence>
<protein>
    <submittedName>
        <fullName evidence="2">Uncharacterized protein</fullName>
    </submittedName>
</protein>
<gene>
    <name evidence="2" type="ORF">Mal52_49400</name>
</gene>
<dbReference type="KEGG" id="sdyn:Mal52_49400"/>
<evidence type="ECO:0000313" key="3">
    <source>
        <dbReference type="Proteomes" id="UP000319383"/>
    </source>
</evidence>
<feature type="compositionally biased region" description="Basic and acidic residues" evidence="1">
    <location>
        <begin position="11"/>
        <end position="20"/>
    </location>
</feature>
<proteinExistence type="predicted"/>
<organism evidence="2 3">
    <name type="scientific">Symmachiella dynata</name>
    <dbReference type="NCBI Taxonomy" id="2527995"/>
    <lineage>
        <taxon>Bacteria</taxon>
        <taxon>Pseudomonadati</taxon>
        <taxon>Planctomycetota</taxon>
        <taxon>Planctomycetia</taxon>
        <taxon>Planctomycetales</taxon>
        <taxon>Planctomycetaceae</taxon>
        <taxon>Symmachiella</taxon>
    </lineage>
</organism>
<dbReference type="AlphaFoldDB" id="A0A517ZVB0"/>
<reference evidence="2 3" key="1">
    <citation type="submission" date="2019-02" db="EMBL/GenBank/DDBJ databases">
        <title>Deep-cultivation of Planctomycetes and their phenomic and genomic characterization uncovers novel biology.</title>
        <authorList>
            <person name="Wiegand S."/>
            <person name="Jogler M."/>
            <person name="Boedeker C."/>
            <person name="Pinto D."/>
            <person name="Vollmers J."/>
            <person name="Rivas-Marin E."/>
            <person name="Kohn T."/>
            <person name="Peeters S.H."/>
            <person name="Heuer A."/>
            <person name="Rast P."/>
            <person name="Oberbeckmann S."/>
            <person name="Bunk B."/>
            <person name="Jeske O."/>
            <person name="Meyerdierks A."/>
            <person name="Storesund J.E."/>
            <person name="Kallscheuer N."/>
            <person name="Luecker S."/>
            <person name="Lage O.M."/>
            <person name="Pohl T."/>
            <person name="Merkel B.J."/>
            <person name="Hornburger P."/>
            <person name="Mueller R.-W."/>
            <person name="Bruemmer F."/>
            <person name="Labrenz M."/>
            <person name="Spormann A.M."/>
            <person name="Op den Camp H."/>
            <person name="Overmann J."/>
            <person name="Amann R."/>
            <person name="Jetten M.S.M."/>
            <person name="Mascher T."/>
            <person name="Medema M.H."/>
            <person name="Devos D.P."/>
            <person name="Kaster A.-K."/>
            <person name="Ovreas L."/>
            <person name="Rohde M."/>
            <person name="Galperin M.Y."/>
            <person name="Jogler C."/>
        </authorList>
    </citation>
    <scope>NUCLEOTIDE SEQUENCE [LARGE SCALE GENOMIC DNA]</scope>
    <source>
        <strain evidence="2 3">Mal52</strain>
    </source>
</reference>
<evidence type="ECO:0000256" key="1">
    <source>
        <dbReference type="SAM" id="MobiDB-lite"/>
    </source>
</evidence>
<sequence>MLRKGNPVHTSKREVLLSDRHPAEGTDRRIIVTSVAIGICDV</sequence>